<evidence type="ECO:0000313" key="5">
    <source>
        <dbReference type="EMBL" id="GEB30765.1"/>
    </source>
</evidence>
<dbReference type="InterPro" id="IPR050855">
    <property type="entry name" value="NDM-1-like"/>
</dbReference>
<dbReference type="Pfam" id="PF00753">
    <property type="entry name" value="Lactamase_B"/>
    <property type="match status" value="1"/>
</dbReference>
<keyword evidence="5" id="KW-0378">Hydrolase</keyword>
<dbReference type="GO" id="GO:0016787">
    <property type="term" value="F:hydrolase activity"/>
    <property type="evidence" value="ECO:0007669"/>
    <property type="project" value="UniProtKB-KW"/>
</dbReference>
<evidence type="ECO:0000256" key="3">
    <source>
        <dbReference type="ARBA" id="ARBA00048505"/>
    </source>
</evidence>
<dbReference type="Proteomes" id="UP000316882">
    <property type="component" value="Unassembled WGS sequence"/>
</dbReference>
<dbReference type="InterPro" id="IPR001279">
    <property type="entry name" value="Metallo-B-lactamas"/>
</dbReference>
<dbReference type="RefSeq" id="WP_122963029.1">
    <property type="nucleotide sequence ID" value="NZ_BJMH01000001.1"/>
</dbReference>
<evidence type="ECO:0000259" key="4">
    <source>
        <dbReference type="SMART" id="SM00849"/>
    </source>
</evidence>
<feature type="domain" description="Metallo-beta-lactamase" evidence="4">
    <location>
        <begin position="19"/>
        <end position="224"/>
    </location>
</feature>
<comment type="function">
    <text evidence="2">Counteracts the endogenous Pycsar antiviral defense system. Phosphodiesterase that enables metal-dependent hydrolysis of host cyclic nucleotide Pycsar defense signals such as cCMP and cUMP.</text>
</comment>
<reference evidence="5 6" key="1">
    <citation type="submission" date="2019-06" db="EMBL/GenBank/DDBJ databases">
        <title>Whole genome shotgun sequence of Brevibacillus parabrevis NBRC 12334.</title>
        <authorList>
            <person name="Hosoyama A."/>
            <person name="Uohara A."/>
            <person name="Ohji S."/>
            <person name="Ichikawa N."/>
        </authorList>
    </citation>
    <scope>NUCLEOTIDE SEQUENCE [LARGE SCALE GENOMIC DNA]</scope>
    <source>
        <strain evidence="5 6">NBRC 12334</strain>
    </source>
</reference>
<accession>A0A4Y3PDQ0</accession>
<dbReference type="PANTHER" id="PTHR42951:SF15">
    <property type="entry name" value="METALLO-BETA-LACTAMASE SUPERFAMILY PROTEIN"/>
    <property type="match status" value="1"/>
</dbReference>
<name>A0A4Y3PDQ0_BREPA</name>
<dbReference type="AlphaFoldDB" id="A0A4Y3PDQ0"/>
<dbReference type="SUPFAM" id="SSF56281">
    <property type="entry name" value="Metallo-hydrolase/oxidoreductase"/>
    <property type="match status" value="1"/>
</dbReference>
<comment type="catalytic activity">
    <reaction evidence="1">
        <text>3',5'-cyclic CMP + H2O = CMP + H(+)</text>
        <dbReference type="Rhea" id="RHEA:72675"/>
        <dbReference type="ChEBI" id="CHEBI:15377"/>
        <dbReference type="ChEBI" id="CHEBI:15378"/>
        <dbReference type="ChEBI" id="CHEBI:58003"/>
        <dbReference type="ChEBI" id="CHEBI:60377"/>
    </reaction>
    <physiologicalReaction direction="left-to-right" evidence="1">
        <dbReference type="Rhea" id="RHEA:72676"/>
    </physiologicalReaction>
</comment>
<dbReference type="SMART" id="SM00849">
    <property type="entry name" value="Lactamase_B"/>
    <property type="match status" value="1"/>
</dbReference>
<comment type="caution">
    <text evidence="5">The sequence shown here is derived from an EMBL/GenBank/DDBJ whole genome shotgun (WGS) entry which is preliminary data.</text>
</comment>
<dbReference type="STRING" id="54914.AV540_13160"/>
<evidence type="ECO:0000313" key="6">
    <source>
        <dbReference type="Proteomes" id="UP000316882"/>
    </source>
</evidence>
<proteinExistence type="predicted"/>
<keyword evidence="6" id="KW-1185">Reference proteome</keyword>
<organism evidence="5 6">
    <name type="scientific">Brevibacillus parabrevis</name>
    <dbReference type="NCBI Taxonomy" id="54914"/>
    <lineage>
        <taxon>Bacteria</taxon>
        <taxon>Bacillati</taxon>
        <taxon>Bacillota</taxon>
        <taxon>Bacilli</taxon>
        <taxon>Bacillales</taxon>
        <taxon>Paenibacillaceae</taxon>
        <taxon>Brevibacillus</taxon>
    </lineage>
</organism>
<gene>
    <name evidence="5" type="ORF">BPA01_03450</name>
</gene>
<dbReference type="PANTHER" id="PTHR42951">
    <property type="entry name" value="METALLO-BETA-LACTAMASE DOMAIN-CONTAINING"/>
    <property type="match status" value="1"/>
</dbReference>
<dbReference type="EMBL" id="BJMH01000001">
    <property type="protein sequence ID" value="GEB30765.1"/>
    <property type="molecule type" value="Genomic_DNA"/>
</dbReference>
<protein>
    <submittedName>
        <fullName evidence="5">MBL fold hydrolase</fullName>
    </submittedName>
</protein>
<sequence>MNGMHLLSLSFEQNGHSQVITPVLLRDEHELILVDCGYPGFLPLLAEAANSQQLDLSALTRVIATHHDVDHIGALAALKQAYPQIEIIAYESDAPYVTGAKTSLRILQAQATLASLTGEELELAEQFIRFLQTIEPAPVERTVVDQDRLPWCGGIEIVHTPGHMPGHMSLYLPASQTLIAGDAVVIEDGKLAIANPQYALDLADAVRSVRRLLDYEIRQLVCYHGGLFQGDVKQALEELLQRYQTT</sequence>
<evidence type="ECO:0000256" key="2">
    <source>
        <dbReference type="ARBA" id="ARBA00034301"/>
    </source>
</evidence>
<dbReference type="Gene3D" id="3.60.15.10">
    <property type="entry name" value="Ribonuclease Z/Hydroxyacylglutathione hydrolase-like"/>
    <property type="match status" value="1"/>
</dbReference>
<dbReference type="InterPro" id="IPR036866">
    <property type="entry name" value="RibonucZ/Hydroxyglut_hydro"/>
</dbReference>
<evidence type="ECO:0000256" key="1">
    <source>
        <dbReference type="ARBA" id="ARBA00034221"/>
    </source>
</evidence>
<dbReference type="CDD" id="cd07721">
    <property type="entry name" value="yflN-like_MBL-fold"/>
    <property type="match status" value="1"/>
</dbReference>
<comment type="catalytic activity">
    <reaction evidence="3">
        <text>3',5'-cyclic UMP + H2O = UMP + H(+)</text>
        <dbReference type="Rhea" id="RHEA:70575"/>
        <dbReference type="ChEBI" id="CHEBI:15377"/>
        <dbReference type="ChEBI" id="CHEBI:15378"/>
        <dbReference type="ChEBI" id="CHEBI:57865"/>
        <dbReference type="ChEBI" id="CHEBI:184387"/>
    </reaction>
    <physiologicalReaction direction="left-to-right" evidence="3">
        <dbReference type="Rhea" id="RHEA:70576"/>
    </physiologicalReaction>
</comment>